<gene>
    <name evidence="7" type="primary">LOC108569703</name>
</gene>
<dbReference type="CDD" id="cd04301">
    <property type="entry name" value="NAT_SF"/>
    <property type="match status" value="1"/>
</dbReference>
<accession>A0ABM1NJ50</accession>
<proteinExistence type="inferred from homology"/>
<feature type="compositionally biased region" description="Polar residues" evidence="4">
    <location>
        <begin position="284"/>
        <end position="298"/>
    </location>
</feature>
<reference evidence="7" key="1">
    <citation type="submission" date="2025-08" db="UniProtKB">
        <authorList>
            <consortium name="RefSeq"/>
        </authorList>
    </citation>
    <scope>IDENTIFICATION</scope>
    <source>
        <tissue evidence="7">Whole Larva</tissue>
    </source>
</reference>
<keyword evidence="6" id="KW-1185">Reference proteome</keyword>
<dbReference type="Pfam" id="PF05301">
    <property type="entry name" value="Acetyltransf_16"/>
    <property type="match status" value="1"/>
</dbReference>
<feature type="region of interest" description="Disordered" evidence="4">
    <location>
        <begin position="242"/>
        <end position="298"/>
    </location>
</feature>
<comment type="function">
    <text evidence="3">Specifically acetylates 'Lys-40' in alpha-tubulin on the lumenal side of microtubules. Promotes microtubule destabilization and accelerates microtubule dynamics; this activity may be independent of acetylation activity. Acetylates alpha-tubulin with a slow enzymatic rate, due to a catalytic site that is not optimized for acetyl transfer. Enters the microtubule through each end and diffuses quickly throughout the lumen of microtubules. Acetylates only long/old microtubules because of its slow acetylation rate since it does not have time to act on dynamically unstable microtubules before the enzyme is released.</text>
</comment>
<sequence length="370" mass="41595">MEFRFNVNEIFKQPIVQVGHTLIPQGFKGDRRALWDTLSKVTDIVNAMGSASATAQGLTKPITSADRLRNSENQNLYLLIEPNACNGKGAVTGLLKTGQKGLYVFDRDGHHYHVQAPCILDFYVHESRQRTGFGKTLFEHMLQKETVHPEKLAIDRPSDKFLGFLKKHYSLVDPIKQMNNYVVYDGFFPSVKEMEATNNNSNSPNKNMRGANGLQAQIVTSPYGRYGAPRPACSMGQIIHNQSSAVAAQEPTGESQETPQHQPQQDEAKALEAPPLHPKLDRPQTLSLQTSTDEGMNNIKNDVRHEVEEVEETLKIEVVPKIVDELDKLHISREKEAGEHSSDTPQKKATPSHLTDQGFFDLKFYHNKLW</sequence>
<dbReference type="InterPro" id="IPR038746">
    <property type="entry name" value="Atat"/>
</dbReference>
<dbReference type="PROSITE" id="PS51730">
    <property type="entry name" value="GNAT_ATAT"/>
    <property type="match status" value="1"/>
</dbReference>
<feature type="compositionally biased region" description="Polar residues" evidence="4">
    <location>
        <begin position="242"/>
        <end position="263"/>
    </location>
</feature>
<feature type="binding site" evidence="3">
    <location>
        <begin position="122"/>
        <end position="135"/>
    </location>
    <ligand>
        <name>acetyl-CoA</name>
        <dbReference type="ChEBI" id="CHEBI:57288"/>
    </ligand>
</feature>
<dbReference type="RefSeq" id="XP_017786850.1">
    <property type="nucleotide sequence ID" value="XM_017931361.1"/>
</dbReference>
<dbReference type="GeneID" id="108569703"/>
<dbReference type="EC" id="2.3.1.108" evidence="3"/>
<protein>
    <recommendedName>
        <fullName evidence="3">Alpha-tubulin N-acetyltransferase</fullName>
        <shortName evidence="3">Alpha-TAT</shortName>
        <shortName evidence="3">TAT</shortName>
        <ecNumber evidence="3">2.3.1.108</ecNumber>
    </recommendedName>
    <alternativeName>
        <fullName evidence="3">Acetyltransferase mec-17 homolog</fullName>
    </alternativeName>
</protein>
<dbReference type="HAMAP" id="MF_03130">
    <property type="entry name" value="mec17"/>
    <property type="match status" value="1"/>
</dbReference>
<feature type="site" description="Crucial for catalytic activity" evidence="3">
    <location>
        <position position="56"/>
    </location>
</feature>
<evidence type="ECO:0000256" key="2">
    <source>
        <dbReference type="ARBA" id="ARBA00023315"/>
    </source>
</evidence>
<dbReference type="Proteomes" id="UP000695000">
    <property type="component" value="Unplaced"/>
</dbReference>
<keyword evidence="1 3" id="KW-0808">Transferase</keyword>
<feature type="compositionally biased region" description="Basic and acidic residues" evidence="4">
    <location>
        <begin position="334"/>
        <end position="346"/>
    </location>
</feature>
<evidence type="ECO:0000313" key="6">
    <source>
        <dbReference type="Proteomes" id="UP000695000"/>
    </source>
</evidence>
<keyword evidence="2 3" id="KW-0012">Acyltransferase</keyword>
<organism evidence="6 7">
    <name type="scientific">Nicrophorus vespilloides</name>
    <name type="common">Boreal carrion beetle</name>
    <dbReference type="NCBI Taxonomy" id="110193"/>
    <lineage>
        <taxon>Eukaryota</taxon>
        <taxon>Metazoa</taxon>
        <taxon>Ecdysozoa</taxon>
        <taxon>Arthropoda</taxon>
        <taxon>Hexapoda</taxon>
        <taxon>Insecta</taxon>
        <taxon>Pterygota</taxon>
        <taxon>Neoptera</taxon>
        <taxon>Endopterygota</taxon>
        <taxon>Coleoptera</taxon>
        <taxon>Polyphaga</taxon>
        <taxon>Staphyliniformia</taxon>
        <taxon>Silphidae</taxon>
        <taxon>Nicrophorinae</taxon>
        <taxon>Nicrophorus</taxon>
    </lineage>
</organism>
<comment type="similarity">
    <text evidence="3">Belongs to the acetyltransferase ATAT1 family.</text>
</comment>
<feature type="domain" description="N-acetyltransferase" evidence="5">
    <location>
        <begin position="1"/>
        <end position="188"/>
    </location>
</feature>
<dbReference type="InterPro" id="IPR007965">
    <property type="entry name" value="GNAT_ATAT"/>
</dbReference>
<name>A0ABM1NJ50_NICVS</name>
<evidence type="ECO:0000259" key="5">
    <source>
        <dbReference type="PROSITE" id="PS51730"/>
    </source>
</evidence>
<comment type="catalytic activity">
    <reaction evidence="3">
        <text>L-lysyl-[alpha-tubulin] + acetyl-CoA = N(6)-acetyl-L-lysyl-[alpha-tubulin] + CoA + H(+)</text>
        <dbReference type="Rhea" id="RHEA:15277"/>
        <dbReference type="Rhea" id="RHEA-COMP:11278"/>
        <dbReference type="Rhea" id="RHEA-COMP:11279"/>
        <dbReference type="ChEBI" id="CHEBI:15378"/>
        <dbReference type="ChEBI" id="CHEBI:29969"/>
        <dbReference type="ChEBI" id="CHEBI:57287"/>
        <dbReference type="ChEBI" id="CHEBI:57288"/>
        <dbReference type="ChEBI" id="CHEBI:61930"/>
        <dbReference type="EC" id="2.3.1.108"/>
    </reaction>
</comment>
<feature type="region of interest" description="Disordered" evidence="4">
    <location>
        <begin position="334"/>
        <end position="354"/>
    </location>
</feature>
<dbReference type="PANTHER" id="PTHR12327">
    <property type="entry name" value="ALPHA-TUBULIN N-ACETYLTRANSFERASE 1"/>
    <property type="match status" value="1"/>
</dbReference>
<feature type="binding site" evidence="3">
    <location>
        <begin position="158"/>
        <end position="167"/>
    </location>
    <ligand>
        <name>acetyl-CoA</name>
        <dbReference type="ChEBI" id="CHEBI:57288"/>
    </ligand>
</feature>
<dbReference type="PANTHER" id="PTHR12327:SF0">
    <property type="entry name" value="ALPHA-TUBULIN N-ACETYLTRANSFERASE 1"/>
    <property type="match status" value="1"/>
</dbReference>
<evidence type="ECO:0000256" key="3">
    <source>
        <dbReference type="HAMAP-Rule" id="MF_03130"/>
    </source>
</evidence>
<evidence type="ECO:0000256" key="4">
    <source>
        <dbReference type="SAM" id="MobiDB-lite"/>
    </source>
</evidence>
<evidence type="ECO:0000313" key="7">
    <source>
        <dbReference type="RefSeq" id="XP_017786850.1"/>
    </source>
</evidence>
<dbReference type="Gene3D" id="3.40.630.30">
    <property type="match status" value="1"/>
</dbReference>
<evidence type="ECO:0000256" key="1">
    <source>
        <dbReference type="ARBA" id="ARBA00022679"/>
    </source>
</evidence>